<organism evidence="2 3">
    <name type="scientific">Haloarcula saliterrae</name>
    <dbReference type="NCBI Taxonomy" id="2950534"/>
    <lineage>
        <taxon>Archaea</taxon>
        <taxon>Methanobacteriati</taxon>
        <taxon>Methanobacteriota</taxon>
        <taxon>Stenosarchaea group</taxon>
        <taxon>Halobacteria</taxon>
        <taxon>Halobacteriales</taxon>
        <taxon>Haloarculaceae</taxon>
        <taxon>Haloarcula</taxon>
    </lineage>
</organism>
<keyword evidence="2" id="KW-0808">Transferase</keyword>
<dbReference type="RefSeq" id="WP_310917837.1">
    <property type="nucleotide sequence ID" value="NZ_JAMQON010000001.1"/>
</dbReference>
<proteinExistence type="predicted"/>
<dbReference type="SUPFAM" id="SSF53335">
    <property type="entry name" value="S-adenosyl-L-methionine-dependent methyltransferases"/>
    <property type="match status" value="1"/>
</dbReference>
<feature type="domain" description="Methyltransferase type 11" evidence="1">
    <location>
        <begin position="42"/>
        <end position="129"/>
    </location>
</feature>
<dbReference type="GO" id="GO:0032259">
    <property type="term" value="P:methylation"/>
    <property type="evidence" value="ECO:0007669"/>
    <property type="project" value="UniProtKB-KW"/>
</dbReference>
<dbReference type="Gene3D" id="3.40.50.150">
    <property type="entry name" value="Vaccinia Virus protein VP39"/>
    <property type="match status" value="1"/>
</dbReference>
<evidence type="ECO:0000313" key="2">
    <source>
        <dbReference type="EMBL" id="MDS0258277.1"/>
    </source>
</evidence>
<comment type="caution">
    <text evidence="2">The sequence shown here is derived from an EMBL/GenBank/DDBJ whole genome shotgun (WGS) entry which is preliminary data.</text>
</comment>
<dbReference type="PANTHER" id="PTHR43591:SF24">
    <property type="entry name" value="2-METHOXY-6-POLYPRENYL-1,4-BENZOQUINOL METHYLASE, MITOCHONDRIAL"/>
    <property type="match status" value="1"/>
</dbReference>
<sequence length="193" mass="20258">MHGDIGPFDRFAPLYDLLMPRARASTLRAGLACADREVERALDVGGGPGRAIRRLALPERVVLDAAPGMTRRARTHGLDAVLGDASQLPVRSGSVDAVLVVDALHHMGPVDDVLSEAARVLAPGGVLVVREFDPGTLRGRGLVAAEHLVGFDSVFYRPAALAERLQRAGLAPRTVESGVGYTVAGVAENGEAK</sequence>
<dbReference type="InterPro" id="IPR013216">
    <property type="entry name" value="Methyltransf_11"/>
</dbReference>
<keyword evidence="3" id="KW-1185">Reference proteome</keyword>
<dbReference type="Proteomes" id="UP001259659">
    <property type="component" value="Unassembled WGS sequence"/>
</dbReference>
<protein>
    <submittedName>
        <fullName evidence="2">Methyltransferase domain-containing protein</fullName>
    </submittedName>
</protein>
<dbReference type="CDD" id="cd02440">
    <property type="entry name" value="AdoMet_MTases"/>
    <property type="match status" value="1"/>
</dbReference>
<keyword evidence="2" id="KW-0489">Methyltransferase</keyword>
<dbReference type="GO" id="GO:0008168">
    <property type="term" value="F:methyltransferase activity"/>
    <property type="evidence" value="ECO:0007669"/>
    <property type="project" value="UniProtKB-KW"/>
</dbReference>
<dbReference type="EMBL" id="JAMQON010000001">
    <property type="protein sequence ID" value="MDS0258277.1"/>
    <property type="molecule type" value="Genomic_DNA"/>
</dbReference>
<reference evidence="2 3" key="1">
    <citation type="submission" date="2022-06" db="EMBL/GenBank/DDBJ databases">
        <title>Haloarcula sp. a new haloarchaeum isolate from saline soil.</title>
        <authorList>
            <person name="Strakova D."/>
            <person name="Galisteo C."/>
            <person name="Sanchez-Porro C."/>
            <person name="Ventosa A."/>
        </authorList>
    </citation>
    <scope>NUCLEOTIDE SEQUENCE [LARGE SCALE GENOMIC DNA]</scope>
    <source>
        <strain evidence="2 3">S1CR25-12</strain>
    </source>
</reference>
<name>A0ABU2F7W4_9EURY</name>
<evidence type="ECO:0000259" key="1">
    <source>
        <dbReference type="Pfam" id="PF08241"/>
    </source>
</evidence>
<dbReference type="Pfam" id="PF08241">
    <property type="entry name" value="Methyltransf_11"/>
    <property type="match status" value="1"/>
</dbReference>
<dbReference type="PANTHER" id="PTHR43591">
    <property type="entry name" value="METHYLTRANSFERASE"/>
    <property type="match status" value="1"/>
</dbReference>
<accession>A0ABU2F7W4</accession>
<evidence type="ECO:0000313" key="3">
    <source>
        <dbReference type="Proteomes" id="UP001259659"/>
    </source>
</evidence>
<dbReference type="InterPro" id="IPR029063">
    <property type="entry name" value="SAM-dependent_MTases_sf"/>
</dbReference>
<gene>
    <name evidence="2" type="ORF">NDI56_02500</name>
</gene>